<dbReference type="Gene3D" id="3.20.20.70">
    <property type="entry name" value="Aldolase class I"/>
    <property type="match status" value="1"/>
</dbReference>
<keyword evidence="6 9" id="KW-0028">Amino-acid biosynthesis</keyword>
<evidence type="ECO:0000256" key="5">
    <source>
        <dbReference type="ARBA" id="ARBA00022490"/>
    </source>
</evidence>
<evidence type="ECO:0000256" key="8">
    <source>
        <dbReference type="ARBA" id="ARBA00023235"/>
    </source>
</evidence>
<dbReference type="Proteomes" id="UP000216035">
    <property type="component" value="Unassembled WGS sequence"/>
</dbReference>
<dbReference type="PANTHER" id="PTHR43090">
    <property type="entry name" value="1-(5-PHOSPHORIBOSYL)-5-[(5-PHOSPHORIBOSYLAMINO)METHYLIDENEAMINO] IMIDAZOLE-4-CARBOXAMIDE ISOMERASE"/>
    <property type="match status" value="1"/>
</dbReference>
<dbReference type="EC" id="5.3.1.16" evidence="9 11"/>
<feature type="active site" description="Proton acceptor" evidence="9">
    <location>
        <position position="8"/>
    </location>
</feature>
<evidence type="ECO:0000256" key="7">
    <source>
        <dbReference type="ARBA" id="ARBA00023102"/>
    </source>
</evidence>
<evidence type="ECO:0000313" key="12">
    <source>
        <dbReference type="EMBL" id="OYQ44847.1"/>
    </source>
</evidence>
<keyword evidence="8 9" id="KW-0413">Isomerase</keyword>
<dbReference type="EMBL" id="NOXX01000188">
    <property type="protein sequence ID" value="OYQ44847.1"/>
    <property type="molecule type" value="Genomic_DNA"/>
</dbReference>
<dbReference type="InterPro" id="IPR011060">
    <property type="entry name" value="RibuloseP-bd_barrel"/>
</dbReference>
<dbReference type="Pfam" id="PF00977">
    <property type="entry name" value="His_biosynth"/>
    <property type="match status" value="1"/>
</dbReference>
<sequence>MRIIPAIDIIEGKCVRLTKGDYSTQKIYRENPLEVAKEFEANGIEYLHLVDLDGAKSNGIVNYKTLELLATKTQLKIDFGGGIKSTTDVEIAFSSGAAQITAGSIAVKKPELFASWLDRYGSSKIILGADAQNRKIAVQGWLEKSDEDVVSFIKTHFEKGIQYVVCTDIEKDGMLAGPSFNLYHEILKSVPVKLVASGGVSSLNDLQQLKTLGCDAAIIGKALYENKITLTELAALC</sequence>
<dbReference type="GO" id="GO:0000105">
    <property type="term" value="P:L-histidine biosynthetic process"/>
    <property type="evidence" value="ECO:0007669"/>
    <property type="project" value="UniProtKB-UniRule"/>
</dbReference>
<organism evidence="12 13">
    <name type="scientific">Flavobacterium aurantiibacter</name>
    <dbReference type="NCBI Taxonomy" id="2023067"/>
    <lineage>
        <taxon>Bacteria</taxon>
        <taxon>Pseudomonadati</taxon>
        <taxon>Bacteroidota</taxon>
        <taxon>Flavobacteriia</taxon>
        <taxon>Flavobacteriales</taxon>
        <taxon>Flavobacteriaceae</taxon>
        <taxon>Flavobacterium</taxon>
    </lineage>
</organism>
<keyword evidence="13" id="KW-1185">Reference proteome</keyword>
<reference evidence="12 13" key="1">
    <citation type="submission" date="2017-07" db="EMBL/GenBank/DDBJ databases">
        <title>Flavobacterium cyanobacteriorum sp. nov., isolated from cyanobacterial aggregates in a eutrophic lake.</title>
        <authorList>
            <person name="Cai H."/>
        </authorList>
    </citation>
    <scope>NUCLEOTIDE SEQUENCE [LARGE SCALE GENOMIC DNA]</scope>
    <source>
        <strain evidence="12 13">TH167</strain>
    </source>
</reference>
<dbReference type="PANTHER" id="PTHR43090:SF2">
    <property type="entry name" value="1-(5-PHOSPHORIBOSYL)-5-[(5-PHOSPHORIBOSYLAMINO)METHYLIDENEAMINO] IMIDAZOLE-4-CARBOXAMIDE ISOMERASE"/>
    <property type="match status" value="1"/>
</dbReference>
<evidence type="ECO:0000256" key="10">
    <source>
        <dbReference type="RuleBase" id="RU003657"/>
    </source>
</evidence>
<gene>
    <name evidence="9 12" type="primary">hisA</name>
    <name evidence="12" type="ORF">CHX27_07035</name>
</gene>
<comment type="pathway">
    <text evidence="3 9 11">Amino-acid biosynthesis; L-histidine biosynthesis; L-histidine from 5-phospho-alpha-D-ribose 1-diphosphate: step 4/9.</text>
</comment>
<evidence type="ECO:0000256" key="2">
    <source>
        <dbReference type="ARBA" id="ARBA00004496"/>
    </source>
</evidence>
<evidence type="ECO:0000256" key="6">
    <source>
        <dbReference type="ARBA" id="ARBA00022605"/>
    </source>
</evidence>
<name>A0A255ZTF9_9FLAO</name>
<evidence type="ECO:0000256" key="9">
    <source>
        <dbReference type="HAMAP-Rule" id="MF_01014"/>
    </source>
</evidence>
<dbReference type="UniPathway" id="UPA00031">
    <property type="reaction ID" value="UER00009"/>
</dbReference>
<dbReference type="InterPro" id="IPR023016">
    <property type="entry name" value="HisA/PriA"/>
</dbReference>
<dbReference type="InterPro" id="IPR006063">
    <property type="entry name" value="HisA_bact_arch"/>
</dbReference>
<accession>A0A255ZTF9</accession>
<feature type="active site" description="Proton donor" evidence="9">
    <location>
        <position position="130"/>
    </location>
</feature>
<comment type="caution">
    <text evidence="12">The sequence shown here is derived from an EMBL/GenBank/DDBJ whole genome shotgun (WGS) entry which is preliminary data.</text>
</comment>
<comment type="similarity">
    <text evidence="4 9 10">Belongs to the HisA/HisF family.</text>
</comment>
<protein>
    <recommendedName>
        <fullName evidence="9 11">1-(5-phosphoribosyl)-5-[(5-phosphoribosylamino)methylideneamino] imidazole-4-carboxamide isomerase</fullName>
        <ecNumber evidence="9 11">5.3.1.16</ecNumber>
    </recommendedName>
    <alternativeName>
        <fullName evidence="9">Phosphoribosylformimino-5-aminoimidazole carboxamide ribotide isomerase</fullName>
    </alternativeName>
</protein>
<comment type="catalytic activity">
    <reaction evidence="1 9 11">
        <text>1-(5-phospho-beta-D-ribosyl)-5-[(5-phospho-beta-D-ribosylamino)methylideneamino]imidazole-4-carboxamide = 5-[(5-phospho-1-deoxy-D-ribulos-1-ylimino)methylamino]-1-(5-phospho-beta-D-ribosyl)imidazole-4-carboxamide</text>
        <dbReference type="Rhea" id="RHEA:15469"/>
        <dbReference type="ChEBI" id="CHEBI:58435"/>
        <dbReference type="ChEBI" id="CHEBI:58525"/>
        <dbReference type="EC" id="5.3.1.16"/>
    </reaction>
</comment>
<dbReference type="RefSeq" id="WP_094486059.1">
    <property type="nucleotide sequence ID" value="NZ_NOXX01000188.1"/>
</dbReference>
<keyword evidence="7 9" id="KW-0368">Histidine biosynthesis</keyword>
<dbReference type="SUPFAM" id="SSF51366">
    <property type="entry name" value="Ribulose-phoshate binding barrel"/>
    <property type="match status" value="1"/>
</dbReference>
<dbReference type="NCBIfam" id="TIGR00007">
    <property type="entry name" value="1-(5-phosphoribosyl)-5-[(5-phosphoribosylamino)methylideneamino]imidazole-4-carboxamide isomerase"/>
    <property type="match status" value="1"/>
</dbReference>
<evidence type="ECO:0000256" key="11">
    <source>
        <dbReference type="RuleBase" id="RU003658"/>
    </source>
</evidence>
<comment type="subcellular location">
    <subcellularLocation>
        <location evidence="2 9 11">Cytoplasm</location>
    </subcellularLocation>
</comment>
<dbReference type="InterPro" id="IPR006062">
    <property type="entry name" value="His_biosynth"/>
</dbReference>
<dbReference type="GO" id="GO:0005737">
    <property type="term" value="C:cytoplasm"/>
    <property type="evidence" value="ECO:0007669"/>
    <property type="project" value="UniProtKB-SubCell"/>
</dbReference>
<evidence type="ECO:0000256" key="4">
    <source>
        <dbReference type="ARBA" id="ARBA00009667"/>
    </source>
</evidence>
<dbReference type="GO" id="GO:0003949">
    <property type="term" value="F:1-(5-phosphoribosyl)-5-[(5-phosphoribosylamino)methylideneamino]imidazole-4-carboxamide isomerase activity"/>
    <property type="evidence" value="ECO:0007669"/>
    <property type="project" value="UniProtKB-UniRule"/>
</dbReference>
<dbReference type="InterPro" id="IPR044524">
    <property type="entry name" value="Isoase_HisA-like"/>
</dbReference>
<evidence type="ECO:0000313" key="13">
    <source>
        <dbReference type="Proteomes" id="UP000216035"/>
    </source>
</evidence>
<evidence type="ECO:0000256" key="1">
    <source>
        <dbReference type="ARBA" id="ARBA00000901"/>
    </source>
</evidence>
<dbReference type="AlphaFoldDB" id="A0A255ZTF9"/>
<dbReference type="InterPro" id="IPR013785">
    <property type="entry name" value="Aldolase_TIM"/>
</dbReference>
<dbReference type="GO" id="GO:0000162">
    <property type="term" value="P:L-tryptophan biosynthetic process"/>
    <property type="evidence" value="ECO:0007669"/>
    <property type="project" value="TreeGrafter"/>
</dbReference>
<proteinExistence type="inferred from homology"/>
<dbReference type="HAMAP" id="MF_01014">
    <property type="entry name" value="HisA"/>
    <property type="match status" value="1"/>
</dbReference>
<dbReference type="CDD" id="cd04732">
    <property type="entry name" value="HisA"/>
    <property type="match status" value="1"/>
</dbReference>
<dbReference type="FunFam" id="3.20.20.70:FF:000009">
    <property type="entry name" value="1-(5-phosphoribosyl)-5-[(5-phosphoribosylamino)methylideneamino] imidazole-4-carboxamide isomerase"/>
    <property type="match status" value="1"/>
</dbReference>
<dbReference type="OrthoDB" id="9807749at2"/>
<keyword evidence="5 9" id="KW-0963">Cytoplasm</keyword>
<evidence type="ECO:0000256" key="3">
    <source>
        <dbReference type="ARBA" id="ARBA00005133"/>
    </source>
</evidence>